<evidence type="ECO:0000313" key="1">
    <source>
        <dbReference type="EMBL" id="TRY18102.1"/>
    </source>
</evidence>
<gene>
    <name evidence="1" type="ORF">FOJ82_08570</name>
</gene>
<sequence length="220" mass="24045">MRASDAPRPPQLRALSFGELSEGSRSLLEPNTDIYGLRYADIRAERLDLGKGSVVNGSLFSDVVVDELVFASSRLVETRFQQTAAPVVRSARAAWRDVEFDGGRLGAIEAFDLDARAVHFKGCRISYLNLRGSKLLDFCFTDCVIDELDLLQADAKRVSFPGSRIGSLTVHNSKVADFDLSGAELSSVSGWTWLGGATMSEEQLMFLAPQIAAELKIRLA</sequence>
<name>A0A553K077_9ACTN</name>
<keyword evidence="2" id="KW-1185">Reference proteome</keyword>
<dbReference type="SUPFAM" id="SSF141571">
    <property type="entry name" value="Pentapeptide repeat-like"/>
    <property type="match status" value="1"/>
</dbReference>
<dbReference type="Gene3D" id="2.160.20.80">
    <property type="entry name" value="E3 ubiquitin-protein ligase SopA"/>
    <property type="match status" value="1"/>
</dbReference>
<proteinExistence type="predicted"/>
<dbReference type="Proteomes" id="UP000317638">
    <property type="component" value="Unassembled WGS sequence"/>
</dbReference>
<evidence type="ECO:0000313" key="2">
    <source>
        <dbReference type="Proteomes" id="UP000317638"/>
    </source>
</evidence>
<reference evidence="1 2" key="1">
    <citation type="submission" date="2019-07" db="EMBL/GenBank/DDBJ databases">
        <authorList>
            <person name="Zhou L.-Y."/>
        </authorList>
    </citation>
    <scope>NUCLEOTIDE SEQUENCE [LARGE SCALE GENOMIC DNA]</scope>
    <source>
        <strain evidence="1 2">YIM 101269</strain>
    </source>
</reference>
<dbReference type="RefSeq" id="WP_143938078.1">
    <property type="nucleotide sequence ID" value="NZ_VKKG01000003.1"/>
</dbReference>
<dbReference type="EMBL" id="VKKG01000003">
    <property type="protein sequence ID" value="TRY18102.1"/>
    <property type="molecule type" value="Genomic_DNA"/>
</dbReference>
<organism evidence="1 2">
    <name type="scientific">Tessaracoccus rhinocerotis</name>
    <dbReference type="NCBI Taxonomy" id="1689449"/>
    <lineage>
        <taxon>Bacteria</taxon>
        <taxon>Bacillati</taxon>
        <taxon>Actinomycetota</taxon>
        <taxon>Actinomycetes</taxon>
        <taxon>Propionibacteriales</taxon>
        <taxon>Propionibacteriaceae</taxon>
        <taxon>Tessaracoccus</taxon>
    </lineage>
</organism>
<accession>A0A553K077</accession>
<dbReference type="OrthoDB" id="2579959at2"/>
<protein>
    <submittedName>
        <fullName evidence="1">Pentapeptide repeat-containing protein</fullName>
    </submittedName>
</protein>
<comment type="caution">
    <text evidence="1">The sequence shown here is derived from an EMBL/GenBank/DDBJ whole genome shotgun (WGS) entry which is preliminary data.</text>
</comment>
<dbReference type="AlphaFoldDB" id="A0A553K077"/>